<dbReference type="Pfam" id="PF13628">
    <property type="entry name" value="DUF4142"/>
    <property type="match status" value="1"/>
</dbReference>
<dbReference type="PANTHER" id="PTHR38593">
    <property type="entry name" value="BLR2558 PROTEIN"/>
    <property type="match status" value="1"/>
</dbReference>
<dbReference type="PROSITE" id="PS51257">
    <property type="entry name" value="PROKAR_LIPOPROTEIN"/>
    <property type="match status" value="1"/>
</dbReference>
<keyword evidence="4" id="KW-1185">Reference proteome</keyword>
<keyword evidence="1" id="KW-0732">Signal</keyword>
<dbReference type="AlphaFoldDB" id="A0A965ZLT3"/>
<evidence type="ECO:0000256" key="1">
    <source>
        <dbReference type="SAM" id="SignalP"/>
    </source>
</evidence>
<evidence type="ECO:0000313" key="3">
    <source>
        <dbReference type="EMBL" id="NCD71961.1"/>
    </source>
</evidence>
<accession>A0A965ZLT3</accession>
<dbReference type="Gene3D" id="1.20.1260.10">
    <property type="match status" value="1"/>
</dbReference>
<dbReference type="InterPro" id="IPR012347">
    <property type="entry name" value="Ferritin-like"/>
</dbReference>
<dbReference type="Proteomes" id="UP000638732">
    <property type="component" value="Unassembled WGS sequence"/>
</dbReference>
<comment type="caution">
    <text evidence="3">The sequence shown here is derived from an EMBL/GenBank/DDBJ whole genome shotgun (WGS) entry which is preliminary data.</text>
</comment>
<feature type="domain" description="DUF4142" evidence="2">
    <location>
        <begin position="40"/>
        <end position="172"/>
    </location>
</feature>
<dbReference type="InterPro" id="IPR025419">
    <property type="entry name" value="DUF4142"/>
</dbReference>
<proteinExistence type="predicted"/>
<gene>
    <name evidence="3" type="ORF">GSY63_21540</name>
</gene>
<evidence type="ECO:0000313" key="4">
    <source>
        <dbReference type="Proteomes" id="UP000638732"/>
    </source>
</evidence>
<dbReference type="PANTHER" id="PTHR38593:SF1">
    <property type="entry name" value="BLR2558 PROTEIN"/>
    <property type="match status" value="1"/>
</dbReference>
<reference evidence="3" key="1">
    <citation type="submission" date="2020-01" db="EMBL/GenBank/DDBJ databases">
        <authorList>
            <person name="Seo Y.L."/>
        </authorList>
    </citation>
    <scope>NUCLEOTIDE SEQUENCE</scope>
    <source>
        <strain evidence="3">R11</strain>
    </source>
</reference>
<name>A0A965ZLT3_9SPHI</name>
<protein>
    <submittedName>
        <fullName evidence="3">DUF4142 domain-containing protein</fullName>
    </submittedName>
</protein>
<organism evidence="3 4">
    <name type="scientific">Mucilaginibacter agri</name>
    <dbReference type="NCBI Taxonomy" id="2695265"/>
    <lineage>
        <taxon>Bacteria</taxon>
        <taxon>Pseudomonadati</taxon>
        <taxon>Bacteroidota</taxon>
        <taxon>Sphingobacteriia</taxon>
        <taxon>Sphingobacteriales</taxon>
        <taxon>Sphingobacteriaceae</taxon>
        <taxon>Mucilaginibacter</taxon>
    </lineage>
</organism>
<feature type="chain" id="PRO_5037972423" evidence="1">
    <location>
        <begin position="22"/>
        <end position="177"/>
    </location>
</feature>
<dbReference type="RefSeq" id="WP_166587934.1">
    <property type="nucleotide sequence ID" value="NZ_WWEO01000045.1"/>
</dbReference>
<reference evidence="3" key="2">
    <citation type="submission" date="2020-10" db="EMBL/GenBank/DDBJ databases">
        <title>Mucilaginibacter sp. nov., isolated from soil.</title>
        <authorList>
            <person name="Jeon C.O."/>
        </authorList>
    </citation>
    <scope>NUCLEOTIDE SEQUENCE</scope>
    <source>
        <strain evidence="3">R11</strain>
    </source>
</reference>
<feature type="signal peptide" evidence="1">
    <location>
        <begin position="1"/>
        <end position="21"/>
    </location>
</feature>
<sequence length="177" mass="19541">MKNLMLLSAIMALLIVVQSCGDNRKAKNFNQKTLVDDKGHQFLEEANEAGLAEIKAATLAENNSKNPRVIDFAKMMITDHAQLGNQLKSIAADKLVTLTDTISQAHKAMINGMMKLTGIEFDKAYMQMMQNDHSKAVQLFQDATGNTDKKVINFAKETIPTLNMHLDSAKAIFASLK</sequence>
<evidence type="ECO:0000259" key="2">
    <source>
        <dbReference type="Pfam" id="PF13628"/>
    </source>
</evidence>
<dbReference type="EMBL" id="WWEO01000045">
    <property type="protein sequence ID" value="NCD71961.1"/>
    <property type="molecule type" value="Genomic_DNA"/>
</dbReference>